<accession>A0A0M8K8F4</accession>
<dbReference type="SUPFAM" id="SSF53067">
    <property type="entry name" value="Actin-like ATPase domain"/>
    <property type="match status" value="1"/>
</dbReference>
<evidence type="ECO:0000259" key="1">
    <source>
        <dbReference type="Pfam" id="PF01968"/>
    </source>
</evidence>
<evidence type="ECO:0008006" key="7">
    <source>
        <dbReference type="Google" id="ProtNLM"/>
    </source>
</evidence>
<dbReference type="GO" id="GO:0006749">
    <property type="term" value="P:glutathione metabolic process"/>
    <property type="evidence" value="ECO:0007669"/>
    <property type="project" value="TreeGrafter"/>
</dbReference>
<reference evidence="3 5" key="1">
    <citation type="journal article" date="2015" name="Genome Announc.">
        <title>Draft Genome Sequence of a Heterotrophic Facultative Anaerobic Thermophilic Bacterium, Ardenticatena maritima Strain 110ST.</title>
        <authorList>
            <person name="Kawaichi S."/>
            <person name="Yoshida T."/>
            <person name="Sako Y."/>
            <person name="Nakamura R."/>
        </authorList>
    </citation>
    <scope>NUCLEOTIDE SEQUENCE [LARGE SCALE GENOMIC DNA]</scope>
    <source>
        <strain evidence="3 5">110S</strain>
    </source>
</reference>
<dbReference type="Proteomes" id="UP000037784">
    <property type="component" value="Unassembled WGS sequence"/>
</dbReference>
<comment type="caution">
    <text evidence="3">The sequence shown here is derived from an EMBL/GenBank/DDBJ whole genome shotgun (WGS) entry which is preliminary data.</text>
</comment>
<keyword evidence="5" id="KW-1185">Reference proteome</keyword>
<dbReference type="GO" id="GO:0005829">
    <property type="term" value="C:cytosol"/>
    <property type="evidence" value="ECO:0007669"/>
    <property type="project" value="TreeGrafter"/>
</dbReference>
<dbReference type="Pfam" id="PF05378">
    <property type="entry name" value="Hydant_A_N"/>
    <property type="match status" value="1"/>
</dbReference>
<feature type="domain" description="Hydantoinase/oxoprolinase N-terminal" evidence="2">
    <location>
        <begin position="5"/>
        <end position="175"/>
    </location>
</feature>
<dbReference type="InterPro" id="IPR008040">
    <property type="entry name" value="Hydant_A_N"/>
</dbReference>
<dbReference type="OrthoDB" id="9768323at2"/>
<protein>
    <recommendedName>
        <fullName evidence="7">Methylhydantoinase</fullName>
    </recommendedName>
</protein>
<proteinExistence type="predicted"/>
<organism evidence="3 5">
    <name type="scientific">Ardenticatena maritima</name>
    <dbReference type="NCBI Taxonomy" id="872965"/>
    <lineage>
        <taxon>Bacteria</taxon>
        <taxon>Bacillati</taxon>
        <taxon>Chloroflexota</taxon>
        <taxon>Ardenticatenia</taxon>
        <taxon>Ardenticatenales</taxon>
        <taxon>Ardenticatenaceae</taxon>
        <taxon>Ardenticatena</taxon>
    </lineage>
</organism>
<dbReference type="GO" id="GO:0017168">
    <property type="term" value="F:5-oxoprolinase (ATP-hydrolyzing) activity"/>
    <property type="evidence" value="ECO:0007669"/>
    <property type="project" value="TreeGrafter"/>
</dbReference>
<sequence>MTRVRIGIDVGGTFTKAVAVDAHTLHLLGQALVPTTHHAPEGVAAGVVAVLRRLLERHAIVPEDVALVAHSTTQAVNALLEGDTATVGILGMGRGRDVLEAAKRTHIGDITLAPEHTLQTRHLFVETTHGLTRETARQAIQQLQAQGAEAIVASEAFSVEDPTHENLVLDVAAEMGVPAVAAHQMTGAYGLEVRTVTAAINAALLPKMLETARHVEQGLRQYGIHAPLMLMRGDGGLADLATMRQRPILTLFSGPAASLAGALLAGRVVFGVFLEIGGTSSNISLIRHGMPTMHYVKVMSHPTCVQALDVRVQGVAGGSMIRSGARGLVDVGPRSAHIAGLPYACFDPAVLDAAHLRLETCSPTPDDPDDYVVLADEQGRRWALTLTCAANALGWVPRGAYAEGHRDAALRAFHLLGAMWGMSAEEAAQAVLNQATARIAEAIRQMTREYKVPHDRLLLIGGGGGAGALVPPVAQALGITYTLPRHAEVISSLGDALAWVREVVEQPMRGHDNGHDLVREARAAAIRSGAAPHTVSVVVERDEQRGMLRAIATGQAALATPTHDLRMTPEEAQRLAAEACGMPPNRLELLATNDVFHVFRVPRHWWRAPRLAVVDVRGGVRFFSGKAHVVFGTPPHLLERMQHLLGASPAHFMPDVRLLIDGQLIDLTAVGEPTTSLLETIRTIVEPLDNKRVIAIVGG</sequence>
<dbReference type="EMBL" id="LGKN01000003">
    <property type="protein sequence ID" value="KPL89295.1"/>
    <property type="molecule type" value="Genomic_DNA"/>
</dbReference>
<dbReference type="Gene3D" id="3.30.420.40">
    <property type="match status" value="1"/>
</dbReference>
<dbReference type="PANTHER" id="PTHR11365">
    <property type="entry name" value="5-OXOPROLINASE RELATED"/>
    <property type="match status" value="1"/>
</dbReference>
<name>A0A0M8K8F4_9CHLR</name>
<dbReference type="PANTHER" id="PTHR11365:SF23">
    <property type="entry name" value="HYPOTHETICAL 5-OXOPROLINASE (EUROFUNG)-RELATED"/>
    <property type="match status" value="1"/>
</dbReference>
<reference evidence="5" key="3">
    <citation type="submission" date="2015-08" db="EMBL/GenBank/DDBJ databases">
        <title>Draft Genome Sequence of a Heterotrophic Facultative Anaerobic Bacterium Ardenticatena maritima Strain 110S.</title>
        <authorList>
            <person name="Kawaichi S."/>
            <person name="Yoshida T."/>
            <person name="Sako Y."/>
            <person name="Nakamura R."/>
        </authorList>
    </citation>
    <scope>NUCLEOTIDE SEQUENCE [LARGE SCALE GENOMIC DNA]</scope>
    <source>
        <strain evidence="5">110S</strain>
    </source>
</reference>
<dbReference type="EMBL" id="BBZA01000211">
    <property type="protein sequence ID" value="GAP63943.1"/>
    <property type="molecule type" value="Genomic_DNA"/>
</dbReference>
<dbReference type="Proteomes" id="UP000050502">
    <property type="component" value="Unassembled WGS sequence"/>
</dbReference>
<evidence type="ECO:0000313" key="4">
    <source>
        <dbReference type="EMBL" id="KPL89295.1"/>
    </source>
</evidence>
<evidence type="ECO:0000313" key="6">
    <source>
        <dbReference type="Proteomes" id="UP000050502"/>
    </source>
</evidence>
<evidence type="ECO:0000313" key="3">
    <source>
        <dbReference type="EMBL" id="GAP63943.1"/>
    </source>
</evidence>
<dbReference type="InterPro" id="IPR002821">
    <property type="entry name" value="Hydantoinase_A"/>
</dbReference>
<feature type="domain" description="Hydantoinase A/oxoprolinase" evidence="1">
    <location>
        <begin position="194"/>
        <end position="502"/>
    </location>
</feature>
<gene>
    <name evidence="3" type="ORF">ARMA_2366</name>
    <name evidence="4" type="ORF">SE16_02140</name>
</gene>
<dbReference type="InterPro" id="IPR043129">
    <property type="entry name" value="ATPase_NBD"/>
</dbReference>
<dbReference type="AlphaFoldDB" id="A0A0M8K8F4"/>
<dbReference type="InterPro" id="IPR045079">
    <property type="entry name" value="Oxoprolinase-like"/>
</dbReference>
<reference evidence="4 6" key="2">
    <citation type="submission" date="2015-07" db="EMBL/GenBank/DDBJ databases">
        <title>Whole genome sequence of Ardenticatena maritima DSM 23922.</title>
        <authorList>
            <person name="Hemp J."/>
            <person name="Ward L.M."/>
            <person name="Pace L.A."/>
            <person name="Fischer W.W."/>
        </authorList>
    </citation>
    <scope>NUCLEOTIDE SEQUENCE [LARGE SCALE GENOMIC DNA]</scope>
    <source>
        <strain evidence="4 6">110S</strain>
    </source>
</reference>
<evidence type="ECO:0000313" key="5">
    <source>
        <dbReference type="Proteomes" id="UP000037784"/>
    </source>
</evidence>
<dbReference type="Pfam" id="PF01968">
    <property type="entry name" value="Hydantoinase_A"/>
    <property type="match status" value="1"/>
</dbReference>
<dbReference type="InParanoid" id="A0A0M8K8F4"/>
<dbReference type="RefSeq" id="WP_054493711.1">
    <property type="nucleotide sequence ID" value="NZ_BBZA01000211.1"/>
</dbReference>
<dbReference type="STRING" id="872965.SE16_02140"/>
<dbReference type="PATRIC" id="fig|872965.6.peg.376"/>
<evidence type="ECO:0000259" key="2">
    <source>
        <dbReference type="Pfam" id="PF05378"/>
    </source>
</evidence>